<accession>A0A1W1VLE7</accession>
<evidence type="ECO:0000313" key="1">
    <source>
        <dbReference type="EMBL" id="SMB94209.1"/>
    </source>
</evidence>
<proteinExistence type="predicted"/>
<evidence type="ECO:0000313" key="2">
    <source>
        <dbReference type="Proteomes" id="UP000192582"/>
    </source>
</evidence>
<reference evidence="1 2" key="1">
    <citation type="submission" date="2017-04" db="EMBL/GenBank/DDBJ databases">
        <authorList>
            <person name="Afonso C.L."/>
            <person name="Miller P.J."/>
            <person name="Scott M.A."/>
            <person name="Spackman E."/>
            <person name="Goraichik I."/>
            <person name="Dimitrov K.M."/>
            <person name="Suarez D.L."/>
            <person name="Swayne D.E."/>
        </authorList>
    </citation>
    <scope>NUCLEOTIDE SEQUENCE [LARGE SCALE GENOMIC DNA]</scope>
    <source>
        <strain evidence="1 2">KR-140</strain>
    </source>
</reference>
<dbReference type="Proteomes" id="UP000192582">
    <property type="component" value="Unassembled WGS sequence"/>
</dbReference>
<protein>
    <recommendedName>
        <fullName evidence="3">Antitoxin Xre/MbcA/ParS-like toxin-binding domain-containing protein</fullName>
    </recommendedName>
</protein>
<sequence length="109" mass="11721">MRENKDLNPVKLAALLGMSVAELAQAVGSDAAVLQRESATISDLQSKLHPVAMLAHTLTQQLGSPESVRLWLRLPNAELDGLLPITFVLEGHAKDLEPLVRLSAEGVFS</sequence>
<name>A0A1W1VLE7_9DEIO</name>
<dbReference type="EMBL" id="FWWU01000009">
    <property type="protein sequence ID" value="SMB94209.1"/>
    <property type="molecule type" value="Genomic_DNA"/>
</dbReference>
<organism evidence="1 2">
    <name type="scientific">Deinococcus hopiensis KR-140</name>
    <dbReference type="NCBI Taxonomy" id="695939"/>
    <lineage>
        <taxon>Bacteria</taxon>
        <taxon>Thermotogati</taxon>
        <taxon>Deinococcota</taxon>
        <taxon>Deinococci</taxon>
        <taxon>Deinococcales</taxon>
        <taxon>Deinococcaceae</taxon>
        <taxon>Deinococcus</taxon>
    </lineage>
</organism>
<gene>
    <name evidence="1" type="ORF">SAMN00790413_02290</name>
</gene>
<dbReference type="AlphaFoldDB" id="A0A1W1VLE7"/>
<keyword evidence="2" id="KW-1185">Reference proteome</keyword>
<evidence type="ECO:0008006" key="3">
    <source>
        <dbReference type="Google" id="ProtNLM"/>
    </source>
</evidence>